<comment type="caution">
    <text evidence="4">The sequence shown here is derived from an EMBL/GenBank/DDBJ whole genome shotgun (WGS) entry which is preliminary data.</text>
</comment>
<feature type="coiled-coil region" evidence="1">
    <location>
        <begin position="213"/>
        <end position="240"/>
    </location>
</feature>
<organism evidence="4 5">
    <name type="scientific">Leptospira interrogans serovar Icterohaemorrhagiae str. Verdun HP</name>
    <dbReference type="NCBI Taxonomy" id="1049910"/>
    <lineage>
        <taxon>Bacteria</taxon>
        <taxon>Pseudomonadati</taxon>
        <taxon>Spirochaetota</taxon>
        <taxon>Spirochaetia</taxon>
        <taxon>Leptospirales</taxon>
        <taxon>Leptospiraceae</taxon>
        <taxon>Leptospira</taxon>
    </lineage>
</organism>
<evidence type="ECO:0000313" key="5">
    <source>
        <dbReference type="Proteomes" id="UP000012092"/>
    </source>
</evidence>
<keyword evidence="3" id="KW-0812">Transmembrane</keyword>
<dbReference type="EMBL" id="AHNZ02000007">
    <property type="protein sequence ID" value="EMO07566.1"/>
    <property type="molecule type" value="Genomic_DNA"/>
</dbReference>
<dbReference type="Proteomes" id="UP000012092">
    <property type="component" value="Unassembled WGS sequence"/>
</dbReference>
<protein>
    <submittedName>
        <fullName evidence="4">Uncharacterized protein</fullName>
    </submittedName>
</protein>
<keyword evidence="1" id="KW-0175">Coiled coil</keyword>
<reference evidence="4 5" key="1">
    <citation type="submission" date="2013-01" db="EMBL/GenBank/DDBJ databases">
        <authorList>
            <person name="Harkins D.M."/>
            <person name="Durkin A.S."/>
            <person name="Brinkac L.M."/>
            <person name="Haft D.H."/>
            <person name="Selengut J.D."/>
            <person name="Sanka R."/>
            <person name="DePew J."/>
            <person name="Purushe J."/>
            <person name="Picardeau M."/>
            <person name="Werts C."/>
            <person name="Goarant C."/>
            <person name="Vinetz J.M."/>
            <person name="Sutton G.G."/>
            <person name="Nierman W.C."/>
            <person name="Fouts D.E."/>
        </authorList>
    </citation>
    <scope>NUCLEOTIDE SEQUENCE [LARGE SCALE GENOMIC DNA]</scope>
    <source>
        <strain evidence="4 5">Verdun HP</strain>
    </source>
</reference>
<feature type="compositionally biased region" description="Basic and acidic residues" evidence="2">
    <location>
        <begin position="100"/>
        <end position="117"/>
    </location>
</feature>
<sequence length="241" mass="28586">MRRDQLKILLSGILVLLLGSLIVYSYLFREDISKFLKKKESEEVSNNSKIDRVILSPDVNSESHNDLNTLPTEKKVPGEFSNHESESLPPNKAVQEDWAEETKQGVIPEEKLREETNNYKNVNKGKAKEKTQEVSTNVPKEETNVYKEEPKKERMKDWENKFEKVDRKTERRFPKKSKMKNILPLKLEKNSILRKQSGSFREKIRNFSYKEKHKTHKVDRKSLEKRVQKLEREMERLKTKE</sequence>
<keyword evidence="3" id="KW-0472">Membrane</keyword>
<keyword evidence="3" id="KW-1133">Transmembrane helix</keyword>
<gene>
    <name evidence="4" type="ORF">LEP1GSC116_4045</name>
</gene>
<accession>M6RP61</accession>
<feature type="compositionally biased region" description="Basic and acidic residues" evidence="2">
    <location>
        <begin position="139"/>
        <end position="155"/>
    </location>
</feature>
<evidence type="ECO:0000256" key="1">
    <source>
        <dbReference type="SAM" id="Coils"/>
    </source>
</evidence>
<evidence type="ECO:0000256" key="2">
    <source>
        <dbReference type="SAM" id="MobiDB-lite"/>
    </source>
</evidence>
<dbReference type="AlphaFoldDB" id="M6RP61"/>
<feature type="region of interest" description="Disordered" evidence="2">
    <location>
        <begin position="56"/>
        <end position="155"/>
    </location>
</feature>
<evidence type="ECO:0000256" key="3">
    <source>
        <dbReference type="SAM" id="Phobius"/>
    </source>
</evidence>
<feature type="compositionally biased region" description="Basic and acidic residues" evidence="2">
    <location>
        <begin position="72"/>
        <end position="86"/>
    </location>
</feature>
<proteinExistence type="predicted"/>
<evidence type="ECO:0000313" key="4">
    <source>
        <dbReference type="EMBL" id="EMO07566.1"/>
    </source>
</evidence>
<feature type="transmembrane region" description="Helical" evidence="3">
    <location>
        <begin position="6"/>
        <end position="28"/>
    </location>
</feature>
<feature type="compositionally biased region" description="Polar residues" evidence="2">
    <location>
        <begin position="58"/>
        <end position="71"/>
    </location>
</feature>
<name>M6RP61_LEPIR</name>